<gene>
    <name evidence="2" type="ORF">CEXT_592211</name>
</gene>
<organism evidence="2 3">
    <name type="scientific">Caerostris extrusa</name>
    <name type="common">Bark spider</name>
    <name type="synonym">Caerostris bankana</name>
    <dbReference type="NCBI Taxonomy" id="172846"/>
    <lineage>
        <taxon>Eukaryota</taxon>
        <taxon>Metazoa</taxon>
        <taxon>Ecdysozoa</taxon>
        <taxon>Arthropoda</taxon>
        <taxon>Chelicerata</taxon>
        <taxon>Arachnida</taxon>
        <taxon>Araneae</taxon>
        <taxon>Araneomorphae</taxon>
        <taxon>Entelegynae</taxon>
        <taxon>Araneoidea</taxon>
        <taxon>Araneidae</taxon>
        <taxon>Caerostris</taxon>
    </lineage>
</organism>
<proteinExistence type="predicted"/>
<feature type="compositionally biased region" description="Basic and acidic residues" evidence="1">
    <location>
        <begin position="74"/>
        <end position="85"/>
    </location>
</feature>
<evidence type="ECO:0000313" key="3">
    <source>
        <dbReference type="Proteomes" id="UP001054945"/>
    </source>
</evidence>
<comment type="caution">
    <text evidence="2">The sequence shown here is derived from an EMBL/GenBank/DDBJ whole genome shotgun (WGS) entry which is preliminary data.</text>
</comment>
<dbReference type="EMBL" id="BPLR01008011">
    <property type="protein sequence ID" value="GIY21372.1"/>
    <property type="molecule type" value="Genomic_DNA"/>
</dbReference>
<reference evidence="2 3" key="1">
    <citation type="submission" date="2021-06" db="EMBL/GenBank/DDBJ databases">
        <title>Caerostris extrusa draft genome.</title>
        <authorList>
            <person name="Kono N."/>
            <person name="Arakawa K."/>
        </authorList>
    </citation>
    <scope>NUCLEOTIDE SEQUENCE [LARGE SCALE GENOMIC DNA]</scope>
</reference>
<evidence type="ECO:0000313" key="2">
    <source>
        <dbReference type="EMBL" id="GIY21372.1"/>
    </source>
</evidence>
<keyword evidence="3" id="KW-1185">Reference proteome</keyword>
<evidence type="ECO:0000256" key="1">
    <source>
        <dbReference type="SAM" id="MobiDB-lite"/>
    </source>
</evidence>
<dbReference type="AlphaFoldDB" id="A0AAV4RMK8"/>
<protein>
    <submittedName>
        <fullName evidence="2">Uncharacterized protein</fullName>
    </submittedName>
</protein>
<feature type="region of interest" description="Disordered" evidence="1">
    <location>
        <begin position="60"/>
        <end position="85"/>
    </location>
</feature>
<accession>A0AAV4RMK8</accession>
<name>A0AAV4RMK8_CAEEX</name>
<dbReference type="Proteomes" id="UP001054945">
    <property type="component" value="Unassembled WGS sequence"/>
</dbReference>
<sequence length="85" mass="9941">MVKSMPPKMCDLTRRQNIVTHLPGMKGATKNARISQQCWERFSTIRFYLSLMKRYPKKDNHQDMGLRLNGNSAMDDRNEHGVCKK</sequence>